<evidence type="ECO:0000313" key="2">
    <source>
        <dbReference type="Proteomes" id="UP001244341"/>
    </source>
</evidence>
<organism evidence="1 2">
    <name type="scientific">Tetradesmus obliquus</name>
    <name type="common">Green alga</name>
    <name type="synonym">Acutodesmus obliquus</name>
    <dbReference type="NCBI Taxonomy" id="3088"/>
    <lineage>
        <taxon>Eukaryota</taxon>
        <taxon>Viridiplantae</taxon>
        <taxon>Chlorophyta</taxon>
        <taxon>core chlorophytes</taxon>
        <taxon>Chlorophyceae</taxon>
        <taxon>CS clade</taxon>
        <taxon>Sphaeropleales</taxon>
        <taxon>Scenedesmaceae</taxon>
        <taxon>Tetradesmus</taxon>
    </lineage>
</organism>
<dbReference type="Proteomes" id="UP001244341">
    <property type="component" value="Chromosome 10b"/>
</dbReference>
<reference evidence="1 2" key="1">
    <citation type="submission" date="2023-05" db="EMBL/GenBank/DDBJ databases">
        <title>A 100% complete, gapless, phased diploid assembly of the Scenedesmus obliquus UTEX 3031 genome.</title>
        <authorList>
            <person name="Biondi T.C."/>
            <person name="Hanschen E.R."/>
            <person name="Kwon T."/>
            <person name="Eng W."/>
            <person name="Kruse C.P.S."/>
            <person name="Koehler S.I."/>
            <person name="Kunde Y."/>
            <person name="Gleasner C.D."/>
            <person name="You Mak K.T."/>
            <person name="Polle J."/>
            <person name="Hovde B.T."/>
            <person name="Starkenburg S.R."/>
        </authorList>
    </citation>
    <scope>NUCLEOTIDE SEQUENCE [LARGE SCALE GENOMIC DNA]</scope>
    <source>
        <strain evidence="1 2">DOE0152z</strain>
    </source>
</reference>
<gene>
    <name evidence="1" type="ORF">OEZ85_003521</name>
</gene>
<protein>
    <submittedName>
        <fullName evidence="1">Uncharacterized protein</fullName>
    </submittedName>
</protein>
<accession>A0ABY8UGQ4</accession>
<name>A0ABY8UGQ4_TETOB</name>
<sequence length="197" mass="21213">MSCSCSYPIRTSGLSATDWNTNCDDCWELTQKPSKASSQRTLRGALLFIARHTLEQALLPGKPLLMPGCTADEAIAAVVAANAALPEPHPLCINMPRHYLHKLALLGKGREDLLQCGTAFGPVPAGVTVTDAVGTSVEGQGRPGDSLYMQQYAGFDAAVRAQAAWDMELPVLLEWLQQFKQQSPAIRARFLAAAADY</sequence>
<dbReference type="EMBL" id="CP126217">
    <property type="protein sequence ID" value="WIA18843.1"/>
    <property type="molecule type" value="Genomic_DNA"/>
</dbReference>
<evidence type="ECO:0000313" key="1">
    <source>
        <dbReference type="EMBL" id="WIA18843.1"/>
    </source>
</evidence>
<keyword evidence="2" id="KW-1185">Reference proteome</keyword>
<proteinExistence type="predicted"/>